<dbReference type="Proteomes" id="UP000198406">
    <property type="component" value="Unassembled WGS sequence"/>
</dbReference>
<proteinExistence type="predicted"/>
<dbReference type="AlphaFoldDB" id="A0A1Z5KMG3"/>
<feature type="compositionally biased region" description="Low complexity" evidence="1">
    <location>
        <begin position="134"/>
        <end position="145"/>
    </location>
</feature>
<gene>
    <name evidence="3" type="ORF">FisN_23Hh017</name>
</gene>
<feature type="region of interest" description="Disordered" evidence="1">
    <location>
        <begin position="270"/>
        <end position="328"/>
    </location>
</feature>
<dbReference type="EMBL" id="BDSP01000257">
    <property type="protein sequence ID" value="GAX27514.1"/>
    <property type="molecule type" value="Genomic_DNA"/>
</dbReference>
<feature type="signal peptide" evidence="2">
    <location>
        <begin position="1"/>
        <end position="18"/>
    </location>
</feature>
<evidence type="ECO:0000313" key="3">
    <source>
        <dbReference type="EMBL" id="GAX27514.1"/>
    </source>
</evidence>
<feature type="compositionally biased region" description="Low complexity" evidence="1">
    <location>
        <begin position="83"/>
        <end position="92"/>
    </location>
</feature>
<evidence type="ECO:0000313" key="4">
    <source>
        <dbReference type="Proteomes" id="UP000198406"/>
    </source>
</evidence>
<comment type="caution">
    <text evidence="3">The sequence shown here is derived from an EMBL/GenBank/DDBJ whole genome shotgun (WGS) entry which is preliminary data.</text>
</comment>
<feature type="compositionally biased region" description="Low complexity" evidence="1">
    <location>
        <begin position="270"/>
        <end position="281"/>
    </location>
</feature>
<feature type="compositionally biased region" description="Low complexity" evidence="1">
    <location>
        <begin position="111"/>
        <end position="125"/>
    </location>
</feature>
<feature type="region of interest" description="Disordered" evidence="1">
    <location>
        <begin position="164"/>
        <end position="218"/>
    </location>
</feature>
<keyword evidence="2" id="KW-0732">Signal</keyword>
<keyword evidence="4" id="KW-1185">Reference proteome</keyword>
<feature type="compositionally biased region" description="Low complexity" evidence="1">
    <location>
        <begin position="202"/>
        <end position="217"/>
    </location>
</feature>
<feature type="region of interest" description="Disordered" evidence="1">
    <location>
        <begin position="79"/>
        <end position="145"/>
    </location>
</feature>
<sequence>MFLRAAAVSVCLLSVSEAWVTRSYIRRSSTARQFGASGAQDDLYSDLAPEILGSPQWLENLSRTHRSGYYPASWSSTLKPEKVPSVSSQQSSTNQYYNEPGSMLSRKSALSSPSPGRPSWSSPSSNLAPKPALSSFSPVPSNSNVMHPDVSTKIRIPYYPISSGESLPPKTSPPEAITPSLTPQLQPPTLPKEPDAPVPEVDSLPTTSTTSTTTIPDIPLPYPEYQMMSFLDAGQHILHGNIAEFAEEKSQRNLQVEQAKKELFQQQETFFTSNESSSTTTPEDSAKPTGETIENEVIEIDSELNASLRDGAPEVKNEGVDENESLSDKIGFIDGELARWEEAAKRDALRRAKKDDCFVHRPDDEGIDLNGLEWSDEAPSDGEKLE</sequence>
<feature type="chain" id="PRO_5013255684" evidence="2">
    <location>
        <begin position="19"/>
        <end position="386"/>
    </location>
</feature>
<evidence type="ECO:0000256" key="1">
    <source>
        <dbReference type="SAM" id="MobiDB-lite"/>
    </source>
</evidence>
<protein>
    <submittedName>
        <fullName evidence="3">Uncharacterized protein</fullName>
    </submittedName>
</protein>
<name>A0A1Z5KMG3_FISSO</name>
<feature type="region of interest" description="Disordered" evidence="1">
    <location>
        <begin position="359"/>
        <end position="386"/>
    </location>
</feature>
<accession>A0A1Z5KMG3</accession>
<dbReference type="InParanoid" id="A0A1Z5KMG3"/>
<reference evidence="3 4" key="1">
    <citation type="journal article" date="2015" name="Plant Cell">
        <title>Oil accumulation by the oleaginous diatom Fistulifera solaris as revealed by the genome and transcriptome.</title>
        <authorList>
            <person name="Tanaka T."/>
            <person name="Maeda Y."/>
            <person name="Veluchamy A."/>
            <person name="Tanaka M."/>
            <person name="Abida H."/>
            <person name="Marechal E."/>
            <person name="Bowler C."/>
            <person name="Muto M."/>
            <person name="Sunaga Y."/>
            <person name="Tanaka M."/>
            <person name="Yoshino T."/>
            <person name="Taniguchi T."/>
            <person name="Fukuda Y."/>
            <person name="Nemoto M."/>
            <person name="Matsumoto M."/>
            <person name="Wong P.S."/>
            <person name="Aburatani S."/>
            <person name="Fujibuchi W."/>
        </authorList>
    </citation>
    <scope>NUCLEOTIDE SEQUENCE [LARGE SCALE GENOMIC DNA]</scope>
    <source>
        <strain evidence="3 4">JPCC DA0580</strain>
    </source>
</reference>
<evidence type="ECO:0000256" key="2">
    <source>
        <dbReference type="SAM" id="SignalP"/>
    </source>
</evidence>
<organism evidence="3 4">
    <name type="scientific">Fistulifera solaris</name>
    <name type="common">Oleaginous diatom</name>
    <dbReference type="NCBI Taxonomy" id="1519565"/>
    <lineage>
        <taxon>Eukaryota</taxon>
        <taxon>Sar</taxon>
        <taxon>Stramenopiles</taxon>
        <taxon>Ochrophyta</taxon>
        <taxon>Bacillariophyta</taxon>
        <taxon>Bacillariophyceae</taxon>
        <taxon>Bacillariophycidae</taxon>
        <taxon>Naviculales</taxon>
        <taxon>Naviculaceae</taxon>
        <taxon>Fistulifera</taxon>
    </lineage>
</organism>
<feature type="compositionally biased region" description="Acidic residues" evidence="1">
    <location>
        <begin position="293"/>
        <end position="302"/>
    </location>
</feature>